<name>A0A4Q0P7J1_9FLAO</name>
<protein>
    <submittedName>
        <fullName evidence="1">Uncharacterized protein</fullName>
    </submittedName>
</protein>
<reference evidence="1 2" key="1">
    <citation type="submission" date="2018-07" db="EMBL/GenBank/DDBJ databases">
        <title>Leeuwenhoekiella genomics.</title>
        <authorList>
            <person name="Tahon G."/>
            <person name="Willems A."/>
        </authorList>
    </citation>
    <scope>NUCLEOTIDE SEQUENCE [LARGE SCALE GENOMIC DNA]</scope>
    <source>
        <strain evidence="1 2">LMG 29608</strain>
    </source>
</reference>
<evidence type="ECO:0000313" key="1">
    <source>
        <dbReference type="EMBL" id="RXG22238.1"/>
    </source>
</evidence>
<sequence length="48" mass="5554">MLYEAPEILREQVAIYINDYGLVSDKVSLDSIAHFIDNLNKENQELDN</sequence>
<dbReference type="RefSeq" id="WP_164918274.1">
    <property type="nucleotide sequence ID" value="NZ_JBHUOO010000046.1"/>
</dbReference>
<dbReference type="AlphaFoldDB" id="A0A4Q0P7J1"/>
<organism evidence="1 2">
    <name type="scientific">Leeuwenhoekiella polynyae</name>
    <dbReference type="NCBI Taxonomy" id="1550906"/>
    <lineage>
        <taxon>Bacteria</taxon>
        <taxon>Pseudomonadati</taxon>
        <taxon>Bacteroidota</taxon>
        <taxon>Flavobacteriia</taxon>
        <taxon>Flavobacteriales</taxon>
        <taxon>Flavobacteriaceae</taxon>
        <taxon>Leeuwenhoekiella</taxon>
    </lineage>
</organism>
<accession>A0A4Q0P7J1</accession>
<keyword evidence="2" id="KW-1185">Reference proteome</keyword>
<gene>
    <name evidence="1" type="ORF">DSM02_1837</name>
</gene>
<dbReference type="Proteomes" id="UP000289859">
    <property type="component" value="Unassembled WGS sequence"/>
</dbReference>
<evidence type="ECO:0000313" key="2">
    <source>
        <dbReference type="Proteomes" id="UP000289859"/>
    </source>
</evidence>
<dbReference type="EMBL" id="QOVK01000006">
    <property type="protein sequence ID" value="RXG22238.1"/>
    <property type="molecule type" value="Genomic_DNA"/>
</dbReference>
<comment type="caution">
    <text evidence="1">The sequence shown here is derived from an EMBL/GenBank/DDBJ whole genome shotgun (WGS) entry which is preliminary data.</text>
</comment>
<proteinExistence type="predicted"/>